<organism evidence="1 2">
    <name type="scientific">Mucuna pruriens</name>
    <name type="common">Velvet bean</name>
    <name type="synonym">Dolichos pruriens</name>
    <dbReference type="NCBI Taxonomy" id="157652"/>
    <lineage>
        <taxon>Eukaryota</taxon>
        <taxon>Viridiplantae</taxon>
        <taxon>Streptophyta</taxon>
        <taxon>Embryophyta</taxon>
        <taxon>Tracheophyta</taxon>
        <taxon>Spermatophyta</taxon>
        <taxon>Magnoliopsida</taxon>
        <taxon>eudicotyledons</taxon>
        <taxon>Gunneridae</taxon>
        <taxon>Pentapetalae</taxon>
        <taxon>rosids</taxon>
        <taxon>fabids</taxon>
        <taxon>Fabales</taxon>
        <taxon>Fabaceae</taxon>
        <taxon>Papilionoideae</taxon>
        <taxon>50 kb inversion clade</taxon>
        <taxon>NPAAA clade</taxon>
        <taxon>indigoferoid/millettioid clade</taxon>
        <taxon>Phaseoleae</taxon>
        <taxon>Mucuna</taxon>
    </lineage>
</organism>
<evidence type="ECO:0000313" key="2">
    <source>
        <dbReference type="Proteomes" id="UP000257109"/>
    </source>
</evidence>
<feature type="non-terminal residue" evidence="1">
    <location>
        <position position="1"/>
    </location>
</feature>
<accession>A0A371IF14</accession>
<keyword evidence="2" id="KW-1185">Reference proteome</keyword>
<evidence type="ECO:0000313" key="1">
    <source>
        <dbReference type="EMBL" id="RDY13637.1"/>
    </source>
</evidence>
<protein>
    <submittedName>
        <fullName evidence="1">Uncharacterized protein</fullName>
    </submittedName>
</protein>
<dbReference type="EMBL" id="QJKJ01000238">
    <property type="protein sequence ID" value="RDY13637.1"/>
    <property type="molecule type" value="Genomic_DNA"/>
</dbReference>
<proteinExistence type="predicted"/>
<sequence>VLLSALVVPSFEEAESCFDLRSDDQLNTYQIGAIARDTCSVFPKNTLSRIRKSKSMHVGHTSDSFSSILETNKFEIKPDFANNPLYEPELMENNIKTLKEMATLNVLYQPWCIQYPQLELA</sequence>
<name>A0A371IF14_MUCPR</name>
<dbReference type="AlphaFoldDB" id="A0A371IF14"/>
<dbReference type="Proteomes" id="UP000257109">
    <property type="component" value="Unassembled WGS sequence"/>
</dbReference>
<comment type="caution">
    <text evidence="1">The sequence shown here is derived from an EMBL/GenBank/DDBJ whole genome shotgun (WGS) entry which is preliminary data.</text>
</comment>
<gene>
    <name evidence="1" type="ORF">CR513_01395</name>
</gene>
<reference evidence="1" key="1">
    <citation type="submission" date="2018-05" db="EMBL/GenBank/DDBJ databases">
        <title>Draft genome of Mucuna pruriens seed.</title>
        <authorList>
            <person name="Nnadi N.E."/>
            <person name="Vos R."/>
            <person name="Hasami M.H."/>
            <person name="Devisetty U.K."/>
            <person name="Aguiy J.C."/>
        </authorList>
    </citation>
    <scope>NUCLEOTIDE SEQUENCE [LARGE SCALE GENOMIC DNA]</scope>
    <source>
        <strain evidence="1">JCA_2017</strain>
    </source>
</reference>